<reference evidence="4" key="1">
    <citation type="journal article" date="2019" name="bioRxiv">
        <title>The Genome of the Zebra Mussel, Dreissena polymorpha: A Resource for Invasive Species Research.</title>
        <authorList>
            <person name="McCartney M.A."/>
            <person name="Auch B."/>
            <person name="Kono T."/>
            <person name="Mallez S."/>
            <person name="Zhang Y."/>
            <person name="Obille A."/>
            <person name="Becker A."/>
            <person name="Abrahante J.E."/>
            <person name="Garbe J."/>
            <person name="Badalamenti J.P."/>
            <person name="Herman A."/>
            <person name="Mangelson H."/>
            <person name="Liachko I."/>
            <person name="Sullivan S."/>
            <person name="Sone E.D."/>
            <person name="Koren S."/>
            <person name="Silverstein K.A.T."/>
            <person name="Beckman K.B."/>
            <person name="Gohl D.M."/>
        </authorList>
    </citation>
    <scope>NUCLEOTIDE SEQUENCE</scope>
    <source>
        <strain evidence="4">Duluth1</strain>
        <tissue evidence="4">Whole animal</tissue>
    </source>
</reference>
<keyword evidence="1" id="KW-0175">Coiled coil</keyword>
<dbReference type="InterPro" id="IPR038765">
    <property type="entry name" value="Papain-like_cys_pep_sf"/>
</dbReference>
<dbReference type="GO" id="GO:0016579">
    <property type="term" value="P:protein deubiquitination"/>
    <property type="evidence" value="ECO:0007669"/>
    <property type="project" value="InterPro"/>
</dbReference>
<feature type="region of interest" description="Disordered" evidence="2">
    <location>
        <begin position="418"/>
        <end position="475"/>
    </location>
</feature>
<dbReference type="OrthoDB" id="10062454at2759"/>
<feature type="region of interest" description="Disordered" evidence="2">
    <location>
        <begin position="121"/>
        <end position="147"/>
    </location>
</feature>
<feature type="compositionally biased region" description="Basic residues" evidence="2">
    <location>
        <begin position="597"/>
        <end position="612"/>
    </location>
</feature>
<feature type="region of interest" description="Disordered" evidence="2">
    <location>
        <begin position="1"/>
        <end position="104"/>
    </location>
</feature>
<proteinExistence type="predicted"/>
<dbReference type="GO" id="GO:0005634">
    <property type="term" value="C:nucleus"/>
    <property type="evidence" value="ECO:0007669"/>
    <property type="project" value="TreeGrafter"/>
</dbReference>
<dbReference type="Gene3D" id="3.90.70.10">
    <property type="entry name" value="Cysteine proteinases"/>
    <property type="match status" value="2"/>
</dbReference>
<dbReference type="InterPro" id="IPR028889">
    <property type="entry name" value="USP"/>
</dbReference>
<gene>
    <name evidence="4" type="ORF">DPMN_193839</name>
</gene>
<dbReference type="AlphaFoldDB" id="A0A9D3Y6C2"/>
<dbReference type="SUPFAM" id="SSF54001">
    <property type="entry name" value="Cysteine proteinases"/>
    <property type="match status" value="2"/>
</dbReference>
<dbReference type="EMBL" id="JAIWYP010000020">
    <property type="protein sequence ID" value="KAH3692685.1"/>
    <property type="molecule type" value="Genomic_DNA"/>
</dbReference>
<sequence length="1124" mass="124779">MGVATDEPSKKRQRLSLKSSRNKTAIKDSNQDANNNANQFPKNSASSSSTDTSISSCATETNTSSCSGSLSTTCAESGSTTSSGFTGSNTSVNETGSSSQSGTSCHESSSLATCHSAASSSAVGSSSSASETSTSDVTGSSSGASENRVPAVASLENLGNTCFMNSVMQVLRFTPGFLDNLAVLYQDVVASEKIIKKNRGNEENEDACVDDKTTKLCWTLVKNIYRMYRDQSALEDKYEEVASDDVMSMAVRPVKVLSIIRELNPMYEGYMQHDAQEFLRCIQCYLQDAEKEVQKFYSLLPSKFSPNIHANPVMQRFLDLARDIDRRKALTKPEDTSVDHKDCLSNGLEVDKVKVNLFVKPEKEIKAVKSPTKAIQMPHEADTAGIIDEVVGEMSLPSASLEPHAQNGVDMKQGIEIGNTDKDSQENNLGPVANKQKTKEARKSRRAKPYDITASNKRDREKSQNGVTKKEDRCTADVDKLSHPAEDFSVRTYAKRRLGMRGAVVKKTSDDLFEEMKELEQAVISEEKKCAKIALESEKRVKEAVENSFDSNKDTFKTENGDQRSFQDAFSVFLNTLAPKDNSQSDSDDEDIVMQKKKEKLIRSSPRRSPRKTKSDFVRGCDKLPLSKLALSSKSHAMVQSAKFKLDFSINSTCKLGNKHENSVNVSHNASCAEGYCHGDLNDDNRTTEKDVHIKQETETEYVNSKDTEKTYPTEVKDCILKSDPKPDHFVPHITLNPIVKLENCDHVLTGSGKSVSAAYADSQMSPMKSGNRKDSNNYLKLRSDSMMENINNDEDLKRAITEMLNSPVKSRSKFDMVERNFQGTMMLRTQCLVCETSWERNEDFHDISVPVRIETLDTDSDGGQEAMPPTHSLLDLIEASTEVEKLQQDNKYRCEKCNTYTEAERSIHYDVLPNILSLHLKRFSSEAKRPGSLFKINDSINIPLVLPCLRYKCSTACLRPDHTYKLYGIVTHSGASLTSGHYLSYVRALPSKTKTSKNNCESVKVIHGNIITVMDKPDTSVCLKGAMTRKKAGVTTKLPARFTDNVVTNTKVKAFENIVPKKTKINVEETLVPTPAFSSEWFECDDETIRVFDSQEFEELLSGNSGALLGTPYILFYHKATLC</sequence>
<dbReference type="InterPro" id="IPR050164">
    <property type="entry name" value="Peptidase_C19"/>
</dbReference>
<feature type="compositionally biased region" description="Basic and acidic residues" evidence="2">
    <location>
        <begin position="456"/>
        <end position="475"/>
    </location>
</feature>
<dbReference type="Pfam" id="PF00443">
    <property type="entry name" value="UCH"/>
    <property type="match status" value="2"/>
</dbReference>
<dbReference type="Proteomes" id="UP000828390">
    <property type="component" value="Unassembled WGS sequence"/>
</dbReference>
<feature type="region of interest" description="Disordered" evidence="2">
    <location>
        <begin position="597"/>
        <end position="616"/>
    </location>
</feature>
<dbReference type="InterPro" id="IPR001394">
    <property type="entry name" value="Peptidase_C19_UCH"/>
</dbReference>
<organism evidence="4 5">
    <name type="scientific">Dreissena polymorpha</name>
    <name type="common">Zebra mussel</name>
    <name type="synonym">Mytilus polymorpha</name>
    <dbReference type="NCBI Taxonomy" id="45954"/>
    <lineage>
        <taxon>Eukaryota</taxon>
        <taxon>Metazoa</taxon>
        <taxon>Spiralia</taxon>
        <taxon>Lophotrochozoa</taxon>
        <taxon>Mollusca</taxon>
        <taxon>Bivalvia</taxon>
        <taxon>Autobranchia</taxon>
        <taxon>Heteroconchia</taxon>
        <taxon>Euheterodonta</taxon>
        <taxon>Imparidentia</taxon>
        <taxon>Neoheterodontei</taxon>
        <taxon>Myida</taxon>
        <taxon>Dreissenoidea</taxon>
        <taxon>Dreissenidae</taxon>
        <taxon>Dreissena</taxon>
    </lineage>
</organism>
<dbReference type="GO" id="GO:0005829">
    <property type="term" value="C:cytosol"/>
    <property type="evidence" value="ECO:0007669"/>
    <property type="project" value="TreeGrafter"/>
</dbReference>
<feature type="compositionally biased region" description="Low complexity" evidence="2">
    <location>
        <begin position="31"/>
        <end position="91"/>
    </location>
</feature>
<feature type="compositionally biased region" description="Polar residues" evidence="2">
    <location>
        <begin position="92"/>
        <end position="104"/>
    </location>
</feature>
<dbReference type="PANTHER" id="PTHR24006:SF905">
    <property type="entry name" value="UBIQUITIN CARBOXYL-TERMINAL HYDROLASE 1"/>
    <property type="match status" value="1"/>
</dbReference>
<name>A0A9D3Y6C2_DREPO</name>
<evidence type="ECO:0000256" key="2">
    <source>
        <dbReference type="SAM" id="MobiDB-lite"/>
    </source>
</evidence>
<evidence type="ECO:0000259" key="3">
    <source>
        <dbReference type="PROSITE" id="PS50235"/>
    </source>
</evidence>
<comment type="caution">
    <text evidence="4">The sequence shown here is derived from an EMBL/GenBank/DDBJ whole genome shotgun (WGS) entry which is preliminary data.</text>
</comment>
<dbReference type="InterPro" id="IPR018200">
    <property type="entry name" value="USP_CS"/>
</dbReference>
<keyword evidence="5" id="KW-1185">Reference proteome</keyword>
<feature type="coiled-coil region" evidence="1">
    <location>
        <begin position="509"/>
        <end position="536"/>
    </location>
</feature>
<feature type="domain" description="USP" evidence="3">
    <location>
        <begin position="153"/>
        <end position="1121"/>
    </location>
</feature>
<reference evidence="4" key="2">
    <citation type="submission" date="2020-11" db="EMBL/GenBank/DDBJ databases">
        <authorList>
            <person name="McCartney M.A."/>
            <person name="Auch B."/>
            <person name="Kono T."/>
            <person name="Mallez S."/>
            <person name="Becker A."/>
            <person name="Gohl D.M."/>
            <person name="Silverstein K.A.T."/>
            <person name="Koren S."/>
            <person name="Bechman K.B."/>
            <person name="Herman A."/>
            <person name="Abrahante J.E."/>
            <person name="Garbe J."/>
        </authorList>
    </citation>
    <scope>NUCLEOTIDE SEQUENCE</scope>
    <source>
        <strain evidence="4">Duluth1</strain>
        <tissue evidence="4">Whole animal</tissue>
    </source>
</reference>
<evidence type="ECO:0000256" key="1">
    <source>
        <dbReference type="SAM" id="Coils"/>
    </source>
</evidence>
<dbReference type="PROSITE" id="PS00973">
    <property type="entry name" value="USP_2"/>
    <property type="match status" value="1"/>
</dbReference>
<feature type="compositionally biased region" description="Low complexity" evidence="2">
    <location>
        <begin position="121"/>
        <end position="146"/>
    </location>
</feature>
<evidence type="ECO:0000313" key="4">
    <source>
        <dbReference type="EMBL" id="KAH3692685.1"/>
    </source>
</evidence>
<dbReference type="PANTHER" id="PTHR24006">
    <property type="entry name" value="UBIQUITIN CARBOXYL-TERMINAL HYDROLASE"/>
    <property type="match status" value="1"/>
</dbReference>
<protein>
    <recommendedName>
        <fullName evidence="3">USP domain-containing protein</fullName>
    </recommendedName>
</protein>
<dbReference type="PROSITE" id="PS50235">
    <property type="entry name" value="USP_3"/>
    <property type="match status" value="1"/>
</dbReference>
<accession>A0A9D3Y6C2</accession>
<dbReference type="GO" id="GO:0004843">
    <property type="term" value="F:cysteine-type deubiquitinase activity"/>
    <property type="evidence" value="ECO:0007669"/>
    <property type="project" value="InterPro"/>
</dbReference>
<evidence type="ECO:0000313" key="5">
    <source>
        <dbReference type="Proteomes" id="UP000828390"/>
    </source>
</evidence>